<dbReference type="SUPFAM" id="SSF47598">
    <property type="entry name" value="Ribbon-helix-helix"/>
    <property type="match status" value="1"/>
</dbReference>
<name>A0A8S5UV86_9CAUD</name>
<dbReference type="GO" id="GO:0006355">
    <property type="term" value="P:regulation of DNA-templated transcription"/>
    <property type="evidence" value="ECO:0007669"/>
    <property type="project" value="InterPro"/>
</dbReference>
<dbReference type="EMBL" id="BK016146">
    <property type="protein sequence ID" value="DAF98401.1"/>
    <property type="molecule type" value="Genomic_DNA"/>
</dbReference>
<proteinExistence type="predicted"/>
<reference evidence="1" key="1">
    <citation type="journal article" date="2021" name="Proc. Natl. Acad. Sci. U.S.A.">
        <title>A Catalog of Tens of Thousands of Viruses from Human Metagenomes Reveals Hidden Associations with Chronic Diseases.</title>
        <authorList>
            <person name="Tisza M.J."/>
            <person name="Buck C.B."/>
        </authorList>
    </citation>
    <scope>NUCLEOTIDE SEQUENCE</scope>
    <source>
        <strain evidence="1">CtnNB1</strain>
    </source>
</reference>
<dbReference type="NCBIfam" id="NF046040">
    <property type="entry name" value="RelB_antitoxin"/>
    <property type="match status" value="1"/>
</dbReference>
<accession>A0A8S5UV86</accession>
<organism evidence="1">
    <name type="scientific">Siphoviridae sp. ctnNB1</name>
    <dbReference type="NCBI Taxonomy" id="2825660"/>
    <lineage>
        <taxon>Viruses</taxon>
        <taxon>Duplodnaviria</taxon>
        <taxon>Heunggongvirae</taxon>
        <taxon>Uroviricota</taxon>
        <taxon>Caudoviricetes</taxon>
    </lineage>
</organism>
<evidence type="ECO:0000313" key="1">
    <source>
        <dbReference type="EMBL" id="DAF98401.1"/>
    </source>
</evidence>
<sequence length="73" mass="8553">MAISIRLNKAEDELIRGYAEMHGLSVSEFMRKSALEKIEEELDLKLFEEAFEDFKKNPKTYTLDEVEKELGVR</sequence>
<dbReference type="Gene3D" id="1.20.5.780">
    <property type="entry name" value="Single helix bin"/>
    <property type="match status" value="1"/>
</dbReference>
<dbReference type="InterPro" id="IPR046257">
    <property type="entry name" value="DUF6290"/>
</dbReference>
<dbReference type="Pfam" id="PF19807">
    <property type="entry name" value="DUF6290"/>
    <property type="match status" value="1"/>
</dbReference>
<protein>
    <submittedName>
        <fullName evidence="1">Putative antitoxin of YafQ-DinJ toxin-antitoxin motif, interferase, TOXIN-ANTITOXIN complex</fullName>
    </submittedName>
</protein>
<dbReference type="InterPro" id="IPR010985">
    <property type="entry name" value="Ribbon_hlx_hlx"/>
</dbReference>